<dbReference type="Proteomes" id="UP001146120">
    <property type="component" value="Unassembled WGS sequence"/>
</dbReference>
<keyword evidence="7 9" id="KW-0788">Thiol protease</keyword>
<feature type="region of interest" description="Disordered" evidence="12">
    <location>
        <begin position="195"/>
        <end position="214"/>
    </location>
</feature>
<evidence type="ECO:0000256" key="7">
    <source>
        <dbReference type="ARBA" id="ARBA00022807"/>
    </source>
</evidence>
<keyword evidence="4 9" id="KW-0645">Protease</keyword>
<feature type="site" description="Transition state stabilizer" evidence="9">
    <location>
        <position position="386"/>
    </location>
</feature>
<dbReference type="PROSITE" id="PS52049">
    <property type="entry name" value="ULD"/>
    <property type="match status" value="1"/>
</dbReference>
<keyword evidence="15" id="KW-1185">Reference proteome</keyword>
<dbReference type="PANTHER" id="PTHR10589">
    <property type="entry name" value="UBIQUITIN CARBOXYL-TERMINAL HYDROLASE"/>
    <property type="match status" value="1"/>
</dbReference>
<keyword evidence="6 9" id="KW-0378">Hydrolase</keyword>
<keyword evidence="5 9" id="KW-0833">Ubl conjugation pathway</keyword>
<feature type="region of interest" description="Disordered" evidence="12">
    <location>
        <begin position="117"/>
        <end position="138"/>
    </location>
</feature>
<evidence type="ECO:0000256" key="6">
    <source>
        <dbReference type="ARBA" id="ARBA00022801"/>
    </source>
</evidence>
<dbReference type="PROSITE" id="PS52048">
    <property type="entry name" value="UCH_DOMAIN"/>
    <property type="match status" value="1"/>
</dbReference>
<comment type="similarity">
    <text evidence="3 9 10">Belongs to the peptidase C12 family.</text>
</comment>
<dbReference type="PRINTS" id="PR00707">
    <property type="entry name" value="UBCTHYDRLASE"/>
</dbReference>
<dbReference type="GO" id="GO:0004843">
    <property type="term" value="F:cysteine-type deubiquitinase activity"/>
    <property type="evidence" value="ECO:0007669"/>
    <property type="project" value="UniProtKB-UniRule"/>
</dbReference>
<comment type="caution">
    <text evidence="14">The sequence shown here is derived from an EMBL/GenBank/DDBJ whole genome shotgun (WGS) entry which is preliminary data.</text>
</comment>
<dbReference type="CDD" id="cd09617">
    <property type="entry name" value="Peptidase_C12_UCH37_BAP1"/>
    <property type="match status" value="1"/>
</dbReference>
<dbReference type="Pfam" id="PF01088">
    <property type="entry name" value="Peptidase_C12"/>
    <property type="match status" value="1"/>
</dbReference>
<organism evidence="14 15">
    <name type="scientific">Lagenidium giganteum</name>
    <dbReference type="NCBI Taxonomy" id="4803"/>
    <lineage>
        <taxon>Eukaryota</taxon>
        <taxon>Sar</taxon>
        <taxon>Stramenopiles</taxon>
        <taxon>Oomycota</taxon>
        <taxon>Peronosporomycetes</taxon>
        <taxon>Pythiales</taxon>
        <taxon>Pythiaceae</taxon>
    </lineage>
</organism>
<feature type="active site" description="Nucleophile" evidence="9">
    <location>
        <position position="392"/>
    </location>
</feature>
<dbReference type="InterPro" id="IPR041507">
    <property type="entry name" value="UCH_C"/>
</dbReference>
<dbReference type="GO" id="GO:0005737">
    <property type="term" value="C:cytoplasm"/>
    <property type="evidence" value="ECO:0007669"/>
    <property type="project" value="TreeGrafter"/>
</dbReference>
<dbReference type="Gene3D" id="3.40.532.10">
    <property type="entry name" value="Peptidase C12, ubiquitin carboxyl-terminal hydrolase"/>
    <property type="match status" value="1"/>
</dbReference>
<dbReference type="InterPro" id="IPR038765">
    <property type="entry name" value="Papain-like_cys_pep_sf"/>
</dbReference>
<evidence type="ECO:0000256" key="10">
    <source>
        <dbReference type="RuleBase" id="RU361215"/>
    </source>
</evidence>
<feature type="active site" description="Proton donor" evidence="9">
    <location>
        <position position="466"/>
    </location>
</feature>
<protein>
    <recommendedName>
        <fullName evidence="10">Ubiquitin carboxyl-terminal hydrolase</fullName>
        <ecNumber evidence="10">3.4.19.12</ecNumber>
    </recommendedName>
</protein>
<comment type="catalytic activity">
    <reaction evidence="1 9 10">
        <text>Thiol-dependent hydrolysis of ester, thioester, amide, peptide and isopeptide bonds formed by the C-terminal Gly of ubiquitin (a 76-residue protein attached to proteins as an intracellular targeting signal).</text>
        <dbReference type="EC" id="3.4.19.12"/>
    </reaction>
</comment>
<dbReference type="SUPFAM" id="SSF54001">
    <property type="entry name" value="Cysteine proteinases"/>
    <property type="match status" value="1"/>
</dbReference>
<feature type="site" description="Important for enzyme activity" evidence="9">
    <location>
        <position position="481"/>
    </location>
</feature>
<accession>A0AAV2YWL8</accession>
<dbReference type="GO" id="GO:0006511">
    <property type="term" value="P:ubiquitin-dependent protein catabolic process"/>
    <property type="evidence" value="ECO:0007669"/>
    <property type="project" value="UniProtKB-UniRule"/>
</dbReference>
<feature type="compositionally biased region" description="Polar residues" evidence="12">
    <location>
        <begin position="203"/>
        <end position="214"/>
    </location>
</feature>
<dbReference type="InterPro" id="IPR001578">
    <property type="entry name" value="Peptidase_C12_UCH"/>
</dbReference>
<evidence type="ECO:0000259" key="13">
    <source>
        <dbReference type="PROSITE" id="PS52048"/>
    </source>
</evidence>
<evidence type="ECO:0000313" key="15">
    <source>
        <dbReference type="Proteomes" id="UP001146120"/>
    </source>
</evidence>
<feature type="domain" description="UCH catalytic" evidence="13">
    <location>
        <begin position="311"/>
        <end position="531"/>
    </location>
</feature>
<evidence type="ECO:0000256" key="9">
    <source>
        <dbReference type="PROSITE-ProRule" id="PRU01393"/>
    </source>
</evidence>
<evidence type="ECO:0000313" key="14">
    <source>
        <dbReference type="EMBL" id="DAZ98066.1"/>
    </source>
</evidence>
<dbReference type="GO" id="GO:0016579">
    <property type="term" value="P:protein deubiquitination"/>
    <property type="evidence" value="ECO:0007669"/>
    <property type="project" value="TreeGrafter"/>
</dbReference>
<keyword evidence="11" id="KW-0175">Coiled coil</keyword>
<dbReference type="EC" id="3.4.19.12" evidence="10"/>
<evidence type="ECO:0000256" key="5">
    <source>
        <dbReference type="ARBA" id="ARBA00022786"/>
    </source>
</evidence>
<name>A0AAV2YWL8_9STRA</name>
<reference evidence="14" key="2">
    <citation type="journal article" date="2023" name="Microbiol Resour">
        <title>Decontamination and Annotation of the Draft Genome Sequence of the Oomycete Lagenidium giganteum ARSEF 373.</title>
        <authorList>
            <person name="Morgan W.R."/>
            <person name="Tartar A."/>
        </authorList>
    </citation>
    <scope>NUCLEOTIDE SEQUENCE</scope>
    <source>
        <strain evidence="14">ARSEF 373</strain>
    </source>
</reference>
<evidence type="ECO:0000256" key="4">
    <source>
        <dbReference type="ARBA" id="ARBA00022670"/>
    </source>
</evidence>
<feature type="region of interest" description="Disordered" evidence="12">
    <location>
        <begin position="249"/>
        <end position="297"/>
    </location>
</feature>
<dbReference type="Pfam" id="PF18031">
    <property type="entry name" value="UCH_C"/>
    <property type="match status" value="1"/>
</dbReference>
<feature type="compositionally biased region" description="Acidic residues" evidence="12">
    <location>
        <begin position="279"/>
        <end position="289"/>
    </location>
</feature>
<evidence type="ECO:0000256" key="12">
    <source>
        <dbReference type="SAM" id="MobiDB-lite"/>
    </source>
</evidence>
<dbReference type="AlphaFoldDB" id="A0AAV2YWL8"/>
<dbReference type="InterPro" id="IPR036959">
    <property type="entry name" value="Peptidase_C12_UCH_sf"/>
</dbReference>
<dbReference type="Gene3D" id="1.20.58.860">
    <property type="match status" value="1"/>
</dbReference>
<evidence type="ECO:0000256" key="3">
    <source>
        <dbReference type="ARBA" id="ARBA00009326"/>
    </source>
</evidence>
<evidence type="ECO:0000256" key="8">
    <source>
        <dbReference type="ARBA" id="ARBA00023242"/>
    </source>
</evidence>
<dbReference type="FunFam" id="3.40.532.10:FF:000003">
    <property type="entry name" value="Ubiquitin carboxyl-terminal hydrolase"/>
    <property type="match status" value="1"/>
</dbReference>
<feature type="coiled-coil region" evidence="11">
    <location>
        <begin position="527"/>
        <end position="577"/>
    </location>
</feature>
<dbReference type="PANTHER" id="PTHR10589:SF16">
    <property type="entry name" value="UBIQUITIN CARBOXYL-TERMINAL HYDROLASE ISOZYME L5"/>
    <property type="match status" value="1"/>
</dbReference>
<keyword evidence="8" id="KW-0539">Nucleus</keyword>
<dbReference type="GO" id="GO:0005634">
    <property type="term" value="C:nucleus"/>
    <property type="evidence" value="ECO:0007669"/>
    <property type="project" value="UniProtKB-SubCell"/>
</dbReference>
<proteinExistence type="inferred from homology"/>
<evidence type="ECO:0000256" key="2">
    <source>
        <dbReference type="ARBA" id="ARBA00004123"/>
    </source>
</evidence>
<comment type="subcellular location">
    <subcellularLocation>
        <location evidence="2">Nucleus</location>
    </subcellularLocation>
</comment>
<dbReference type="EMBL" id="DAKRPA010000117">
    <property type="protein sequence ID" value="DAZ98066.1"/>
    <property type="molecule type" value="Genomic_DNA"/>
</dbReference>
<reference evidence="14" key="1">
    <citation type="submission" date="2022-11" db="EMBL/GenBank/DDBJ databases">
        <authorList>
            <person name="Morgan W.R."/>
            <person name="Tartar A."/>
        </authorList>
    </citation>
    <scope>NUCLEOTIDE SEQUENCE</scope>
    <source>
        <strain evidence="14">ARSEF 373</strain>
    </source>
</reference>
<evidence type="ECO:0000256" key="1">
    <source>
        <dbReference type="ARBA" id="ARBA00000707"/>
    </source>
</evidence>
<sequence length="625" mass="70151">MCVEEVQALKAEVQRALLSLGGGGDGTSYDNCDFLSGNDAGQRYGYTGNIGMSLPAQTLLAELAAASRKRRQAETDLLRDMQRDEYERQYQHASYLKLCKSIASLRAMRQEIQRDMASTDENEWVPSGAATPLQERPDGSDTFTALLTPPVPVTVRQQPVPRGNNVDASSTAQLDSLGQSNQQYSIEGFITRLEPTGEKQVQRPVSSSSKSGNWLRSQDTLTDVFQLQLKFAETMLRLEESVQMRDRLLQQKPLRSSHPRVRRRLESKASRRNPIYAVEDSEELSDSEDYLQSSSDEYVRQRRFRDTSTTAQTTPTERDGVFTALIEDIGVKGVQVEELYSLDEDQFAQLSPVYGLVFLFKWEPTHGEDSQNVTYAHDDGLFFAKQVINNACATQAILSILMNCPDIELGETLSEFKAFTGDFPSDLKGLAISNSDKIRLAHNSFSRAEPFVMDERKATGDDDVYHFVAYVPVNGKVYELDGLREGPICLGEIPGGANRDGWLKVACPVIQKRIEKYSASEIRFNLLALVSNRIQVYQQQIAELMEQEQTPEVAQMLQQLQSAIAGEEQKRKDWALENMRRKHNYIPFIVQLLKLLAEKKQLEPLIKQQQQNAAQGQGAGNAANP</sequence>
<evidence type="ECO:0000256" key="11">
    <source>
        <dbReference type="SAM" id="Coils"/>
    </source>
</evidence>
<gene>
    <name evidence="14" type="ORF">N0F65_001941</name>
</gene>